<gene>
    <name evidence="2" type="ORF">HGM15179_006630</name>
</gene>
<proteinExistence type="predicted"/>
<organism evidence="2 3">
    <name type="scientific">Zosterops borbonicus</name>
    <dbReference type="NCBI Taxonomy" id="364589"/>
    <lineage>
        <taxon>Eukaryota</taxon>
        <taxon>Metazoa</taxon>
        <taxon>Chordata</taxon>
        <taxon>Craniata</taxon>
        <taxon>Vertebrata</taxon>
        <taxon>Euteleostomi</taxon>
        <taxon>Archelosauria</taxon>
        <taxon>Archosauria</taxon>
        <taxon>Dinosauria</taxon>
        <taxon>Saurischia</taxon>
        <taxon>Theropoda</taxon>
        <taxon>Coelurosauria</taxon>
        <taxon>Aves</taxon>
        <taxon>Neognathae</taxon>
        <taxon>Neoaves</taxon>
        <taxon>Telluraves</taxon>
        <taxon>Australaves</taxon>
        <taxon>Passeriformes</taxon>
        <taxon>Sylvioidea</taxon>
        <taxon>Zosteropidae</taxon>
        <taxon>Zosterops</taxon>
    </lineage>
</organism>
<sequence>MGREREWTGNGPGMDRERSRERGLARRPHRGRREAAERWQHVPTSPEESKITHLTAGAELALPVGLCHLHCAMTSDRLELCGLENGYTDLLLVSSSALATGI</sequence>
<comment type="caution">
    <text evidence="2">The sequence shown here is derived from an EMBL/GenBank/DDBJ whole genome shotgun (WGS) entry which is preliminary data.</text>
</comment>
<dbReference type="Proteomes" id="UP000796761">
    <property type="component" value="Unassembled WGS sequence"/>
</dbReference>
<evidence type="ECO:0000256" key="1">
    <source>
        <dbReference type="SAM" id="MobiDB-lite"/>
    </source>
</evidence>
<accession>A0A8K1GK89</accession>
<name>A0A8K1GK89_9PASS</name>
<feature type="region of interest" description="Disordered" evidence="1">
    <location>
        <begin position="1"/>
        <end position="50"/>
    </location>
</feature>
<reference evidence="2" key="1">
    <citation type="submission" date="2019-04" db="EMBL/GenBank/DDBJ databases">
        <title>Genome assembly of Zosterops borbonicus 15179.</title>
        <authorList>
            <person name="Leroy T."/>
            <person name="Anselmetti Y."/>
            <person name="Tilak M.-K."/>
            <person name="Nabholz B."/>
        </authorList>
    </citation>
    <scope>NUCLEOTIDE SEQUENCE</scope>
    <source>
        <strain evidence="2">HGM_15179</strain>
        <tissue evidence="2">Muscle</tissue>
    </source>
</reference>
<dbReference type="AlphaFoldDB" id="A0A8K1GK89"/>
<dbReference type="EMBL" id="SWJQ01000147">
    <property type="protein sequence ID" value="TRZ20496.1"/>
    <property type="molecule type" value="Genomic_DNA"/>
</dbReference>
<evidence type="ECO:0000313" key="2">
    <source>
        <dbReference type="EMBL" id="TRZ20496.1"/>
    </source>
</evidence>
<keyword evidence="3" id="KW-1185">Reference proteome</keyword>
<protein>
    <submittedName>
        <fullName evidence="2">Uncharacterized protein</fullName>
    </submittedName>
</protein>
<evidence type="ECO:0000313" key="3">
    <source>
        <dbReference type="Proteomes" id="UP000796761"/>
    </source>
</evidence>
<feature type="compositionally biased region" description="Basic and acidic residues" evidence="1">
    <location>
        <begin position="14"/>
        <end position="24"/>
    </location>
</feature>